<gene>
    <name evidence="1" type="ORF">Gferi_10880</name>
</gene>
<dbReference type="SUPFAM" id="SSF140500">
    <property type="entry name" value="BAS1536-like"/>
    <property type="match status" value="1"/>
</dbReference>
<keyword evidence="2" id="KW-1185">Reference proteome</keyword>
<proteinExistence type="predicted"/>
<dbReference type="OrthoDB" id="2933402at2"/>
<dbReference type="EMBL" id="CP017269">
    <property type="protein sequence ID" value="AOT70046.1"/>
    <property type="molecule type" value="Genomic_DNA"/>
</dbReference>
<dbReference type="RefSeq" id="WP_069976350.1">
    <property type="nucleotide sequence ID" value="NZ_CP017269.1"/>
</dbReference>
<evidence type="ECO:0000313" key="1">
    <source>
        <dbReference type="EMBL" id="AOT70046.1"/>
    </source>
</evidence>
<dbReference type="InterPro" id="IPR018540">
    <property type="entry name" value="Spo0E-like"/>
</dbReference>
<dbReference type="AlphaFoldDB" id="A0A1D8GGP2"/>
<accession>A0A1D8GGP2</accession>
<dbReference type="Pfam" id="PF09388">
    <property type="entry name" value="SpoOE-like"/>
    <property type="match status" value="1"/>
</dbReference>
<evidence type="ECO:0000313" key="2">
    <source>
        <dbReference type="Proteomes" id="UP000095743"/>
    </source>
</evidence>
<name>A0A1D8GGP2_9FIRM</name>
<dbReference type="STRING" id="1424294.Gferi_10880"/>
<dbReference type="InterPro" id="IPR036638">
    <property type="entry name" value="HLH_DNA-bd_sf"/>
</dbReference>
<protein>
    <submittedName>
        <fullName evidence="1">Uncharacterized protein</fullName>
    </submittedName>
</protein>
<organism evidence="1 2">
    <name type="scientific">Geosporobacter ferrireducens</name>
    <dbReference type="NCBI Taxonomy" id="1424294"/>
    <lineage>
        <taxon>Bacteria</taxon>
        <taxon>Bacillati</taxon>
        <taxon>Bacillota</taxon>
        <taxon>Clostridia</taxon>
        <taxon>Peptostreptococcales</taxon>
        <taxon>Thermotaleaceae</taxon>
        <taxon>Geosporobacter</taxon>
    </lineage>
</organism>
<dbReference type="Proteomes" id="UP000095743">
    <property type="component" value="Chromosome"/>
</dbReference>
<sequence>MTAATELYLEIELLRKKLYKLIEENSLDVNLEEIINVSRELDQLILIYQKEEYLKERKE</sequence>
<reference evidence="1 2" key="1">
    <citation type="submission" date="2016-09" db="EMBL/GenBank/DDBJ databases">
        <title>Genomic analysis reveals versatility of anaerobic energy metabolism of Geosporobacter ferrireducens IRF9 of phylum Firmicutes.</title>
        <authorList>
            <person name="Kim S.-J."/>
        </authorList>
    </citation>
    <scope>NUCLEOTIDE SEQUENCE [LARGE SCALE GENOMIC DNA]</scope>
    <source>
        <strain evidence="1 2">IRF9</strain>
    </source>
</reference>
<dbReference type="KEGG" id="gfe:Gferi_10880"/>
<dbReference type="InterPro" id="IPR037208">
    <property type="entry name" value="Spo0E-like_sf"/>
</dbReference>
<dbReference type="Gene3D" id="4.10.280.10">
    <property type="entry name" value="Helix-loop-helix DNA-binding domain"/>
    <property type="match status" value="1"/>
</dbReference>
<dbReference type="GO" id="GO:0043937">
    <property type="term" value="P:regulation of sporulation"/>
    <property type="evidence" value="ECO:0007669"/>
    <property type="project" value="InterPro"/>
</dbReference>
<dbReference type="GO" id="GO:0046983">
    <property type="term" value="F:protein dimerization activity"/>
    <property type="evidence" value="ECO:0007669"/>
    <property type="project" value="InterPro"/>
</dbReference>